<evidence type="ECO:0000313" key="1">
    <source>
        <dbReference type="EMBL" id="GGY75212.1"/>
    </source>
</evidence>
<organism evidence="1 2">
    <name type="scientific">Marinobacter zhanjiangensis</name>
    <dbReference type="NCBI Taxonomy" id="578215"/>
    <lineage>
        <taxon>Bacteria</taxon>
        <taxon>Pseudomonadati</taxon>
        <taxon>Pseudomonadota</taxon>
        <taxon>Gammaproteobacteria</taxon>
        <taxon>Pseudomonadales</taxon>
        <taxon>Marinobacteraceae</taxon>
        <taxon>Marinobacter</taxon>
    </lineage>
</organism>
<dbReference type="InterPro" id="IPR022224">
    <property type="entry name" value="DUF3750"/>
</dbReference>
<evidence type="ECO:0000313" key="2">
    <source>
        <dbReference type="Proteomes" id="UP000601597"/>
    </source>
</evidence>
<name>A0ABQ3B576_9GAMM</name>
<sequence length="146" mass="15508">MWYIGSPPELLASISGHAASQLIPDIEQAIADYPYPDTYEAWPGPNSNTFVAWVIRRVPGLDVNLPNTAIGKDYLGNDYLAQTPSGVGYQLSAGGYFGILAGVREGLELNVLGLSLGVDPRHLAIKLPGIGSLGLLNPWPQISPAP</sequence>
<dbReference type="EMBL" id="BMXV01000005">
    <property type="protein sequence ID" value="GGY75212.1"/>
    <property type="molecule type" value="Genomic_DNA"/>
</dbReference>
<dbReference type="Proteomes" id="UP000601597">
    <property type="component" value="Unassembled WGS sequence"/>
</dbReference>
<accession>A0ABQ3B576</accession>
<reference evidence="2" key="1">
    <citation type="journal article" date="2019" name="Int. J. Syst. Evol. Microbiol.">
        <title>The Global Catalogue of Microorganisms (GCM) 10K type strain sequencing project: providing services to taxonomists for standard genome sequencing and annotation.</title>
        <authorList>
            <consortium name="The Broad Institute Genomics Platform"/>
            <consortium name="The Broad Institute Genome Sequencing Center for Infectious Disease"/>
            <person name="Wu L."/>
            <person name="Ma J."/>
        </authorList>
    </citation>
    <scope>NUCLEOTIDE SEQUENCE [LARGE SCALE GENOMIC DNA]</scope>
    <source>
        <strain evidence="2">KCTC 22280</strain>
    </source>
</reference>
<proteinExistence type="predicted"/>
<dbReference type="Pfam" id="PF12570">
    <property type="entry name" value="DUF3750"/>
    <property type="match status" value="1"/>
</dbReference>
<gene>
    <name evidence="1" type="ORF">GCM10007071_23040</name>
</gene>
<comment type="caution">
    <text evidence="1">The sequence shown here is derived from an EMBL/GenBank/DDBJ whole genome shotgun (WGS) entry which is preliminary data.</text>
</comment>
<keyword evidence="2" id="KW-1185">Reference proteome</keyword>
<protein>
    <submittedName>
        <fullName evidence="1">Uncharacterized protein</fullName>
    </submittedName>
</protein>